<dbReference type="CDD" id="cd00104">
    <property type="entry name" value="KAZAL_FS"/>
    <property type="match status" value="1"/>
</dbReference>
<proteinExistence type="predicted"/>
<evidence type="ECO:0000313" key="4">
    <source>
        <dbReference type="Proteomes" id="UP001162156"/>
    </source>
</evidence>
<dbReference type="Proteomes" id="UP001162156">
    <property type="component" value="Unassembled WGS sequence"/>
</dbReference>
<dbReference type="SUPFAM" id="SSF100895">
    <property type="entry name" value="Kazal-type serine protease inhibitors"/>
    <property type="match status" value="1"/>
</dbReference>
<comment type="caution">
    <text evidence="3">The sequence shown here is derived from an EMBL/GenBank/DDBJ whole genome shotgun (WGS) entry which is preliminary data.</text>
</comment>
<keyword evidence="4" id="KW-1185">Reference proteome</keyword>
<evidence type="ECO:0000313" key="3">
    <source>
        <dbReference type="EMBL" id="KAJ8960091.1"/>
    </source>
</evidence>
<dbReference type="SMART" id="SM00280">
    <property type="entry name" value="KAZAL"/>
    <property type="match status" value="1"/>
</dbReference>
<organism evidence="3 4">
    <name type="scientific">Rhamnusium bicolor</name>
    <dbReference type="NCBI Taxonomy" id="1586634"/>
    <lineage>
        <taxon>Eukaryota</taxon>
        <taxon>Metazoa</taxon>
        <taxon>Ecdysozoa</taxon>
        <taxon>Arthropoda</taxon>
        <taxon>Hexapoda</taxon>
        <taxon>Insecta</taxon>
        <taxon>Pterygota</taxon>
        <taxon>Neoptera</taxon>
        <taxon>Endopterygota</taxon>
        <taxon>Coleoptera</taxon>
        <taxon>Polyphaga</taxon>
        <taxon>Cucujiformia</taxon>
        <taxon>Chrysomeloidea</taxon>
        <taxon>Cerambycidae</taxon>
        <taxon>Lepturinae</taxon>
        <taxon>Rhagiini</taxon>
        <taxon>Rhamnusium</taxon>
    </lineage>
</organism>
<dbReference type="PROSITE" id="PS51465">
    <property type="entry name" value="KAZAL_2"/>
    <property type="match status" value="1"/>
</dbReference>
<dbReference type="InterPro" id="IPR050653">
    <property type="entry name" value="Prot_Inhib_GrowthFact_Antg"/>
</dbReference>
<dbReference type="Gene3D" id="3.30.60.30">
    <property type="match status" value="1"/>
</dbReference>
<dbReference type="AlphaFoldDB" id="A0AAV8Z956"/>
<dbReference type="GO" id="GO:0030154">
    <property type="term" value="P:cell differentiation"/>
    <property type="evidence" value="ECO:0007669"/>
    <property type="project" value="TreeGrafter"/>
</dbReference>
<dbReference type="InterPro" id="IPR036058">
    <property type="entry name" value="Kazal_dom_sf"/>
</dbReference>
<reference evidence="3" key="1">
    <citation type="journal article" date="2023" name="Insect Mol. Biol.">
        <title>Genome sequencing provides insights into the evolution of gene families encoding plant cell wall-degrading enzymes in longhorned beetles.</title>
        <authorList>
            <person name="Shin N.R."/>
            <person name="Okamura Y."/>
            <person name="Kirsch R."/>
            <person name="Pauchet Y."/>
        </authorList>
    </citation>
    <scope>NUCLEOTIDE SEQUENCE</scope>
    <source>
        <strain evidence="3">RBIC_L_NR</strain>
    </source>
</reference>
<dbReference type="GO" id="GO:0005576">
    <property type="term" value="C:extracellular region"/>
    <property type="evidence" value="ECO:0007669"/>
    <property type="project" value="TreeGrafter"/>
</dbReference>
<evidence type="ECO:0000259" key="2">
    <source>
        <dbReference type="PROSITE" id="PS51465"/>
    </source>
</evidence>
<dbReference type="PANTHER" id="PTHR10913:SF78">
    <property type="entry name" value="AGRIN"/>
    <property type="match status" value="1"/>
</dbReference>
<dbReference type="EMBL" id="JANEYF010001660">
    <property type="protein sequence ID" value="KAJ8960091.1"/>
    <property type="molecule type" value="Genomic_DNA"/>
</dbReference>
<evidence type="ECO:0000256" key="1">
    <source>
        <dbReference type="ARBA" id="ARBA00023157"/>
    </source>
</evidence>
<sequence length="102" mass="11523">MNKKVEGILYKNDPCAGVQCAEPEVCQLDEHRNPVCRCGDTCPLEFTPVCGSDGKTYSNECTLRQEACRARKTLNIIYRGKCSSGPYIYLFYFCTLRVVLNI</sequence>
<protein>
    <recommendedName>
        <fullName evidence="2">Kazal-like domain-containing protein</fullName>
    </recommendedName>
</protein>
<keyword evidence="1" id="KW-1015">Disulfide bond</keyword>
<dbReference type="Pfam" id="PF07648">
    <property type="entry name" value="Kazal_2"/>
    <property type="match status" value="1"/>
</dbReference>
<name>A0AAV8Z956_9CUCU</name>
<gene>
    <name evidence="3" type="ORF">NQ314_006116</name>
</gene>
<dbReference type="PANTHER" id="PTHR10913">
    <property type="entry name" value="FOLLISTATIN-RELATED"/>
    <property type="match status" value="1"/>
</dbReference>
<feature type="domain" description="Kazal-like" evidence="2">
    <location>
        <begin position="30"/>
        <end position="84"/>
    </location>
</feature>
<accession>A0AAV8Z956</accession>
<dbReference type="InterPro" id="IPR002350">
    <property type="entry name" value="Kazal_dom"/>
</dbReference>
<dbReference type="FunFam" id="3.30.60.30:FF:000040">
    <property type="entry name" value="Agrin, putative"/>
    <property type="match status" value="1"/>
</dbReference>